<keyword evidence="2" id="KW-1133">Transmembrane helix</keyword>
<feature type="transmembrane region" description="Helical" evidence="2">
    <location>
        <begin position="68"/>
        <end position="95"/>
    </location>
</feature>
<dbReference type="EMBL" id="KL660248">
    <property type="protein sequence ID" value="KFA67135.1"/>
    <property type="molecule type" value="Genomic_DNA"/>
</dbReference>
<protein>
    <recommendedName>
        <fullName evidence="3">Chalcone/stilbene synthase N-terminal domain-containing protein</fullName>
    </recommendedName>
</protein>
<feature type="domain" description="Chalcone/stilbene synthase N-terminal" evidence="3">
    <location>
        <begin position="293"/>
        <end position="372"/>
    </location>
</feature>
<dbReference type="InterPro" id="IPR001099">
    <property type="entry name" value="Chalcone/stilbene_synt_N"/>
</dbReference>
<keyword evidence="2" id="KW-0812">Transmembrane</keyword>
<feature type="transmembrane region" description="Helical" evidence="2">
    <location>
        <begin position="107"/>
        <end position="130"/>
    </location>
</feature>
<feature type="transmembrane region" description="Helical" evidence="2">
    <location>
        <begin position="150"/>
        <end position="171"/>
    </location>
</feature>
<keyword evidence="1" id="KW-0808">Transferase</keyword>
<dbReference type="InParanoid" id="A0A084QT50"/>
<keyword evidence="2" id="KW-0472">Membrane</keyword>
<evidence type="ECO:0000313" key="5">
    <source>
        <dbReference type="Proteomes" id="UP000028524"/>
    </source>
</evidence>
<dbReference type="PANTHER" id="PTHR11877">
    <property type="entry name" value="HYDROXYMETHYLGLUTARYL-COA SYNTHASE"/>
    <property type="match status" value="1"/>
</dbReference>
<feature type="transmembrane region" description="Helical" evidence="2">
    <location>
        <begin position="12"/>
        <end position="32"/>
    </location>
</feature>
<dbReference type="GO" id="GO:0016747">
    <property type="term" value="F:acyltransferase activity, transferring groups other than amino-acyl groups"/>
    <property type="evidence" value="ECO:0007669"/>
    <property type="project" value="InterPro"/>
</dbReference>
<evidence type="ECO:0000313" key="4">
    <source>
        <dbReference type="EMBL" id="KFA67135.1"/>
    </source>
</evidence>
<feature type="transmembrane region" description="Helical" evidence="2">
    <location>
        <begin position="39"/>
        <end position="62"/>
    </location>
</feature>
<dbReference type="InterPro" id="IPR011141">
    <property type="entry name" value="Polyketide_synthase_type-III"/>
</dbReference>
<gene>
    <name evidence="4" type="ORF">S40285_09613</name>
</gene>
<organism evidence="4 5">
    <name type="scientific">Stachybotrys chlorohalonatus (strain IBT 40285)</name>
    <dbReference type="NCBI Taxonomy" id="1283841"/>
    <lineage>
        <taxon>Eukaryota</taxon>
        <taxon>Fungi</taxon>
        <taxon>Dikarya</taxon>
        <taxon>Ascomycota</taxon>
        <taxon>Pezizomycotina</taxon>
        <taxon>Sordariomycetes</taxon>
        <taxon>Hypocreomycetidae</taxon>
        <taxon>Hypocreales</taxon>
        <taxon>Stachybotryaceae</taxon>
        <taxon>Stachybotrys</taxon>
    </lineage>
</organism>
<dbReference type="InterPro" id="IPR016039">
    <property type="entry name" value="Thiolase-like"/>
</dbReference>
<accession>A0A084QT50</accession>
<sequence>MSSSSMPAYYELSWAILSTIGLVNVLFGITIVGIVGFSLVALVPITVSAACAIANGMCYYAFYTDYPIVNMAVASAFADFTWLIQEAGLSFYSYVILTKVLQNTSRIVFLSLFWVLIIAVSSLRIAILIIRTRYILNGSKDGEALNTITSLHIGYFTTVALVECLNAVFLLRKFHWARWSALNVSLFSYLMRSTEIRLAMLALVGITRAVTYSFQTTAQSATTISSQLDRFAYTLECVFPVMMFIDILAARLVFAHNSHSDSYNNNGLRSTNNALQRLAGPDEIDLELSAILSSDRIPLEVKAARKAIAEANTDVSEITHVVFTTCTDAAHPGYDHYMAQQLDLPNALEKILLHGVRCRRGLAALRTAANMALRHTRKVIHAVRSLTRGQAAGRSIVESTGRDDTVEV</sequence>
<keyword evidence="5" id="KW-1185">Reference proteome</keyword>
<reference evidence="4 5" key="1">
    <citation type="journal article" date="2014" name="BMC Genomics">
        <title>Comparative genome sequencing reveals chemotype-specific gene clusters in the toxigenic black mold Stachybotrys.</title>
        <authorList>
            <person name="Semeiks J."/>
            <person name="Borek D."/>
            <person name="Otwinowski Z."/>
            <person name="Grishin N.V."/>
        </authorList>
    </citation>
    <scope>NUCLEOTIDE SEQUENCE [LARGE SCALE GENOMIC DNA]</scope>
    <source>
        <strain evidence="4 5">IBT 40285</strain>
    </source>
</reference>
<evidence type="ECO:0000256" key="1">
    <source>
        <dbReference type="ARBA" id="ARBA00022679"/>
    </source>
</evidence>
<dbReference type="AlphaFoldDB" id="A0A084QT50"/>
<proteinExistence type="predicted"/>
<dbReference type="Pfam" id="PF00195">
    <property type="entry name" value="Chal_sti_synt_N"/>
    <property type="match status" value="1"/>
</dbReference>
<dbReference type="Gene3D" id="3.40.47.10">
    <property type="match status" value="1"/>
</dbReference>
<dbReference type="GO" id="GO:0030639">
    <property type="term" value="P:polyketide biosynthetic process"/>
    <property type="evidence" value="ECO:0007669"/>
    <property type="project" value="TreeGrafter"/>
</dbReference>
<feature type="transmembrane region" description="Helical" evidence="2">
    <location>
        <begin position="196"/>
        <end position="215"/>
    </location>
</feature>
<evidence type="ECO:0000256" key="2">
    <source>
        <dbReference type="SAM" id="Phobius"/>
    </source>
</evidence>
<dbReference type="HOGENOM" id="CLU_040838_1_1_1"/>
<dbReference type="Proteomes" id="UP000028524">
    <property type="component" value="Unassembled WGS sequence"/>
</dbReference>
<dbReference type="OMA" id="TITYHFH"/>
<dbReference type="OrthoDB" id="5306317at2759"/>
<dbReference type="PANTHER" id="PTHR11877:SF46">
    <property type="entry name" value="TYPE III POLYKETIDE SYNTHASE A"/>
    <property type="match status" value="1"/>
</dbReference>
<dbReference type="SUPFAM" id="SSF53901">
    <property type="entry name" value="Thiolase-like"/>
    <property type="match status" value="1"/>
</dbReference>
<name>A0A084QT50_STAC4</name>
<evidence type="ECO:0000259" key="3">
    <source>
        <dbReference type="Pfam" id="PF00195"/>
    </source>
</evidence>
<feature type="transmembrane region" description="Helical" evidence="2">
    <location>
        <begin position="231"/>
        <end position="254"/>
    </location>
</feature>